<keyword evidence="10" id="KW-1185">Reference proteome</keyword>
<dbReference type="NCBIfam" id="TIGR00112">
    <property type="entry name" value="proC"/>
    <property type="match status" value="1"/>
</dbReference>
<evidence type="ECO:0000256" key="2">
    <source>
        <dbReference type="ARBA" id="ARBA00022857"/>
    </source>
</evidence>
<dbReference type="STRING" id="525918.SAMN05660964_00425"/>
<dbReference type="Gene3D" id="1.10.3730.10">
    <property type="entry name" value="ProC C-terminal domain-like"/>
    <property type="match status" value="1"/>
</dbReference>
<dbReference type="PANTHER" id="PTHR11645">
    <property type="entry name" value="PYRROLINE-5-CARBOXYLATE REDUCTASE"/>
    <property type="match status" value="1"/>
</dbReference>
<keyword evidence="3 4" id="KW-0560">Oxidoreductase</keyword>
<dbReference type="RefSeq" id="WP_093064908.1">
    <property type="nucleotide sequence ID" value="NZ_FNQP01000002.1"/>
</dbReference>
<dbReference type="InterPro" id="IPR000304">
    <property type="entry name" value="Pyrroline-COOH_reductase"/>
</dbReference>
<comment type="subcellular location">
    <subcellularLocation>
        <location evidence="4">Cytoplasm</location>
    </subcellularLocation>
</comment>
<dbReference type="EC" id="1.5.1.2" evidence="4 5"/>
<name>A0A1H3WFD6_9GAMM</name>
<evidence type="ECO:0000256" key="1">
    <source>
        <dbReference type="ARBA" id="ARBA00005525"/>
    </source>
</evidence>
<dbReference type="SUPFAM" id="SSF48179">
    <property type="entry name" value="6-phosphogluconate dehydrogenase C-terminal domain-like"/>
    <property type="match status" value="1"/>
</dbReference>
<sequence>MDTPKLAQKPTTITFIGAGNMARSLIVGLLQDQANVVLRVADPDQHQLDAIRKHWPDVTTTTENIEAMQGADVVVLAVKPQIMREVAENLASSAQLNRPLFVSIAAGIREEPLNRWLGGNQAIVRCMPNTPALVQAGATGLYANLQVSDLQRSTAESLLRAVGITLWFDEEAKLDAVTAISGSGPAYFFLVMEAMQVAAEQLGLRAEDAHLLIVQTALGAAKLALESDDMPSELRKKVTSKGGTTEAALKVLTTGGLHDLFAQALQAAESRSRELAAANS</sequence>
<keyword evidence="2 4" id="KW-0521">NADP</keyword>
<evidence type="ECO:0000256" key="3">
    <source>
        <dbReference type="ARBA" id="ARBA00023002"/>
    </source>
</evidence>
<feature type="domain" description="Pyrroline-5-carboxylate reductase catalytic N-terminal" evidence="7">
    <location>
        <begin position="12"/>
        <end position="107"/>
    </location>
</feature>
<gene>
    <name evidence="4" type="primary">proC</name>
    <name evidence="9" type="ORF">SAMN05660964_00425</name>
</gene>
<keyword evidence="4" id="KW-0028">Amino-acid biosynthesis</keyword>
<keyword evidence="4" id="KW-0641">Proline biosynthesis</keyword>
<evidence type="ECO:0000313" key="9">
    <source>
        <dbReference type="EMBL" id="SDZ85805.1"/>
    </source>
</evidence>
<comment type="function">
    <text evidence="4">Catalyzes the reduction of 1-pyrroline-5-carboxylate (PCA) to L-proline.</text>
</comment>
<dbReference type="GO" id="GO:0004735">
    <property type="term" value="F:pyrroline-5-carboxylate reductase activity"/>
    <property type="evidence" value="ECO:0007669"/>
    <property type="project" value="UniProtKB-UniRule"/>
</dbReference>
<dbReference type="InterPro" id="IPR036291">
    <property type="entry name" value="NAD(P)-bd_dom_sf"/>
</dbReference>
<dbReference type="Pfam" id="PF14748">
    <property type="entry name" value="P5CR_dimer"/>
    <property type="match status" value="1"/>
</dbReference>
<evidence type="ECO:0000259" key="8">
    <source>
        <dbReference type="Pfam" id="PF14748"/>
    </source>
</evidence>
<dbReference type="UniPathway" id="UPA00098">
    <property type="reaction ID" value="UER00361"/>
</dbReference>
<dbReference type="PIRSF" id="PIRSF000193">
    <property type="entry name" value="Pyrrol-5-carb_rd"/>
    <property type="match status" value="1"/>
</dbReference>
<reference evidence="9 10" key="1">
    <citation type="submission" date="2016-10" db="EMBL/GenBank/DDBJ databases">
        <authorList>
            <person name="de Groot N.N."/>
        </authorList>
    </citation>
    <scope>NUCLEOTIDE SEQUENCE [LARGE SCALE GENOMIC DNA]</scope>
    <source>
        <strain evidence="9 10">DSM 21228</strain>
    </source>
</reference>
<dbReference type="InterPro" id="IPR008927">
    <property type="entry name" value="6-PGluconate_DH-like_C_sf"/>
</dbReference>
<dbReference type="Pfam" id="PF03807">
    <property type="entry name" value="F420_oxidored"/>
    <property type="match status" value="1"/>
</dbReference>
<dbReference type="Proteomes" id="UP000199397">
    <property type="component" value="Unassembled WGS sequence"/>
</dbReference>
<comment type="similarity">
    <text evidence="1 4">Belongs to the pyrroline-5-carboxylate reductase family.</text>
</comment>
<dbReference type="FunFam" id="1.10.3730.10:FF:000001">
    <property type="entry name" value="Pyrroline-5-carboxylate reductase"/>
    <property type="match status" value="1"/>
</dbReference>
<dbReference type="PANTHER" id="PTHR11645:SF0">
    <property type="entry name" value="PYRROLINE-5-CARBOXYLATE REDUCTASE 3"/>
    <property type="match status" value="1"/>
</dbReference>
<feature type="binding site" evidence="6">
    <location>
        <begin position="16"/>
        <end position="21"/>
    </location>
    <ligand>
        <name>NADP(+)</name>
        <dbReference type="ChEBI" id="CHEBI:58349"/>
    </ligand>
</feature>
<dbReference type="EMBL" id="FNQP01000002">
    <property type="protein sequence ID" value="SDZ85805.1"/>
    <property type="molecule type" value="Genomic_DNA"/>
</dbReference>
<dbReference type="Gene3D" id="3.40.50.720">
    <property type="entry name" value="NAD(P)-binding Rossmann-like Domain"/>
    <property type="match status" value="1"/>
</dbReference>
<comment type="catalytic activity">
    <reaction evidence="4">
        <text>L-proline + NAD(+) = (S)-1-pyrroline-5-carboxylate + NADH + 2 H(+)</text>
        <dbReference type="Rhea" id="RHEA:14105"/>
        <dbReference type="ChEBI" id="CHEBI:15378"/>
        <dbReference type="ChEBI" id="CHEBI:17388"/>
        <dbReference type="ChEBI" id="CHEBI:57540"/>
        <dbReference type="ChEBI" id="CHEBI:57945"/>
        <dbReference type="ChEBI" id="CHEBI:60039"/>
        <dbReference type="EC" id="1.5.1.2"/>
    </reaction>
</comment>
<dbReference type="InterPro" id="IPR028939">
    <property type="entry name" value="P5C_Rdtase_cat_N"/>
</dbReference>
<dbReference type="InterPro" id="IPR029036">
    <property type="entry name" value="P5CR_dimer"/>
</dbReference>
<dbReference type="GO" id="GO:0005737">
    <property type="term" value="C:cytoplasm"/>
    <property type="evidence" value="ECO:0007669"/>
    <property type="project" value="UniProtKB-SubCell"/>
</dbReference>
<organism evidence="9 10">
    <name type="scientific">Thiothrix caldifontis</name>
    <dbReference type="NCBI Taxonomy" id="525918"/>
    <lineage>
        <taxon>Bacteria</taxon>
        <taxon>Pseudomonadati</taxon>
        <taxon>Pseudomonadota</taxon>
        <taxon>Gammaproteobacteria</taxon>
        <taxon>Thiotrichales</taxon>
        <taxon>Thiotrichaceae</taxon>
        <taxon>Thiothrix</taxon>
    </lineage>
</organism>
<comment type="pathway">
    <text evidence="4">Amino-acid biosynthesis; L-proline biosynthesis; L-proline from L-glutamate 5-semialdehyde: step 1/1.</text>
</comment>
<evidence type="ECO:0000256" key="5">
    <source>
        <dbReference type="NCBIfam" id="TIGR00112"/>
    </source>
</evidence>
<feature type="binding site" evidence="6">
    <location>
        <position position="64"/>
    </location>
    <ligand>
        <name>NADPH</name>
        <dbReference type="ChEBI" id="CHEBI:57783"/>
    </ligand>
</feature>
<proteinExistence type="inferred from homology"/>
<dbReference type="GO" id="GO:0055129">
    <property type="term" value="P:L-proline biosynthetic process"/>
    <property type="evidence" value="ECO:0007669"/>
    <property type="project" value="UniProtKB-UniRule"/>
</dbReference>
<dbReference type="SUPFAM" id="SSF51735">
    <property type="entry name" value="NAD(P)-binding Rossmann-fold domains"/>
    <property type="match status" value="1"/>
</dbReference>
<protein>
    <recommendedName>
        <fullName evidence="4 5">Pyrroline-5-carboxylate reductase</fullName>
        <shortName evidence="4">P5C reductase</shortName>
        <shortName evidence="4">P5CR</shortName>
        <ecNumber evidence="4 5">1.5.1.2</ecNumber>
    </recommendedName>
    <alternativeName>
        <fullName evidence="4">PCA reductase</fullName>
    </alternativeName>
</protein>
<keyword evidence="4" id="KW-0963">Cytoplasm</keyword>
<comment type="catalytic activity">
    <reaction evidence="4">
        <text>L-proline + NADP(+) = (S)-1-pyrroline-5-carboxylate + NADPH + 2 H(+)</text>
        <dbReference type="Rhea" id="RHEA:14109"/>
        <dbReference type="ChEBI" id="CHEBI:15378"/>
        <dbReference type="ChEBI" id="CHEBI:17388"/>
        <dbReference type="ChEBI" id="CHEBI:57783"/>
        <dbReference type="ChEBI" id="CHEBI:58349"/>
        <dbReference type="ChEBI" id="CHEBI:60039"/>
        <dbReference type="EC" id="1.5.1.2"/>
    </reaction>
</comment>
<dbReference type="HAMAP" id="MF_01925">
    <property type="entry name" value="P5C_reductase"/>
    <property type="match status" value="1"/>
</dbReference>
<dbReference type="OrthoDB" id="9805754at2"/>
<feature type="binding site" evidence="6">
    <location>
        <begin position="77"/>
        <end position="80"/>
    </location>
    <ligand>
        <name>NADP(+)</name>
        <dbReference type="ChEBI" id="CHEBI:58349"/>
    </ligand>
</feature>
<evidence type="ECO:0000256" key="4">
    <source>
        <dbReference type="HAMAP-Rule" id="MF_01925"/>
    </source>
</evidence>
<dbReference type="AlphaFoldDB" id="A0A1H3WFD6"/>
<accession>A0A1H3WFD6</accession>
<feature type="domain" description="Pyrroline-5-carboxylate reductase dimerisation" evidence="8">
    <location>
        <begin position="171"/>
        <end position="275"/>
    </location>
</feature>
<evidence type="ECO:0000256" key="6">
    <source>
        <dbReference type="PIRSR" id="PIRSR000193-1"/>
    </source>
</evidence>
<evidence type="ECO:0000259" key="7">
    <source>
        <dbReference type="Pfam" id="PF03807"/>
    </source>
</evidence>
<evidence type="ECO:0000313" key="10">
    <source>
        <dbReference type="Proteomes" id="UP000199397"/>
    </source>
</evidence>